<evidence type="ECO:0000259" key="1">
    <source>
        <dbReference type="Pfam" id="PF01814"/>
    </source>
</evidence>
<name>A0A6F8ZC30_9FIRM</name>
<dbReference type="InterPro" id="IPR012312">
    <property type="entry name" value="Hemerythrin-like"/>
</dbReference>
<dbReference type="Proteomes" id="UP000503399">
    <property type="component" value="Chromosome"/>
</dbReference>
<evidence type="ECO:0000313" key="3">
    <source>
        <dbReference type="Proteomes" id="UP000503399"/>
    </source>
</evidence>
<dbReference type="EMBL" id="LR778114">
    <property type="protein sequence ID" value="CAB1127586.1"/>
    <property type="molecule type" value="Genomic_DNA"/>
</dbReference>
<protein>
    <recommendedName>
        <fullName evidence="1">Hemerythrin-like domain-containing protein</fullName>
    </recommendedName>
</protein>
<dbReference type="Pfam" id="PF01814">
    <property type="entry name" value="Hemerythrin"/>
    <property type="match status" value="1"/>
</dbReference>
<feature type="domain" description="Hemerythrin-like" evidence="1">
    <location>
        <begin position="7"/>
        <end position="124"/>
    </location>
</feature>
<gene>
    <name evidence="2" type="ORF">R50_0080</name>
</gene>
<accession>A0A6F8ZC30</accession>
<evidence type="ECO:0000313" key="2">
    <source>
        <dbReference type="EMBL" id="CAB1127586.1"/>
    </source>
</evidence>
<reference evidence="2 3" key="1">
    <citation type="submission" date="2020-02" db="EMBL/GenBank/DDBJ databases">
        <authorList>
            <person name="Hogendoorn C."/>
        </authorList>
    </citation>
    <scope>NUCLEOTIDE SEQUENCE [LARGE SCALE GENOMIC DNA]</scope>
    <source>
        <strain evidence="2">R501</strain>
    </source>
</reference>
<proteinExistence type="predicted"/>
<organism evidence="2 3">
    <name type="scientific">Candidatus Hydrogenisulfobacillus filiaventi</name>
    <dbReference type="NCBI Taxonomy" id="2707344"/>
    <lineage>
        <taxon>Bacteria</taxon>
        <taxon>Bacillati</taxon>
        <taxon>Bacillota</taxon>
        <taxon>Clostridia</taxon>
        <taxon>Eubacteriales</taxon>
        <taxon>Clostridiales Family XVII. Incertae Sedis</taxon>
        <taxon>Candidatus Hydrogenisulfobacillus</taxon>
    </lineage>
</organism>
<sequence length="129" mass="14886">MDIDGYLSAHARIRVLLNRLMEALEAAAGVTTLEVYLADIHREMIEHFDHEEAHGFPAARSHGWAGGSVVHEFDYHHHLIRRLMEDARASLHTAPERVLPLAEELRRRVHEHFETEETALFPIIEVARR</sequence>
<dbReference type="AlphaFoldDB" id="A0A6F8ZC30"/>
<keyword evidence="3" id="KW-1185">Reference proteome</keyword>
<dbReference type="KEGG" id="hfv:R50_0080"/>
<dbReference type="Gene3D" id="1.20.120.520">
    <property type="entry name" value="nmb1532 protein domain like"/>
    <property type="match status" value="1"/>
</dbReference>